<dbReference type="NCBIfam" id="TIGR00026">
    <property type="entry name" value="hi_GC_TIGR00026"/>
    <property type="match status" value="1"/>
</dbReference>
<keyword evidence="2" id="KW-1185">Reference proteome</keyword>
<dbReference type="Proteomes" id="UP000515976">
    <property type="component" value="Chromosome"/>
</dbReference>
<dbReference type="Gene3D" id="2.30.110.10">
    <property type="entry name" value="Electron Transport, Fmn-binding Protein, Chain A"/>
    <property type="match status" value="1"/>
</dbReference>
<dbReference type="EMBL" id="CP060712">
    <property type="protein sequence ID" value="QNN51105.1"/>
    <property type="molecule type" value="Genomic_DNA"/>
</dbReference>
<organism evidence="1 2">
    <name type="scientific">Phycicoccus endophyticus</name>
    <dbReference type="NCBI Taxonomy" id="1690220"/>
    <lineage>
        <taxon>Bacteria</taxon>
        <taxon>Bacillati</taxon>
        <taxon>Actinomycetota</taxon>
        <taxon>Actinomycetes</taxon>
        <taxon>Micrococcales</taxon>
        <taxon>Intrasporangiaceae</taxon>
        <taxon>Phycicoccus</taxon>
    </lineage>
</organism>
<reference evidence="1 2" key="1">
    <citation type="submission" date="2020-08" db="EMBL/GenBank/DDBJ databases">
        <title>Genome sequence of Phycicoccus endophyticus JCM 31784T.</title>
        <authorList>
            <person name="Hyun D.-W."/>
            <person name="Bae J.-W."/>
        </authorList>
    </citation>
    <scope>NUCLEOTIDE SEQUENCE [LARGE SCALE GENOMIC DNA]</scope>
    <source>
        <strain evidence="1 2">JCM 31784</strain>
    </source>
</reference>
<dbReference type="InterPro" id="IPR004378">
    <property type="entry name" value="F420H2_quin_Rdtase"/>
</dbReference>
<evidence type="ECO:0000313" key="1">
    <source>
        <dbReference type="EMBL" id="QNN51105.1"/>
    </source>
</evidence>
<evidence type="ECO:0000313" key="2">
    <source>
        <dbReference type="Proteomes" id="UP000515976"/>
    </source>
</evidence>
<sequence length="128" mass="13889">MAGLVKAGLGPRHDYLLTTRGRRSGLERTTPVTLVEAADGRFLVAPYGAVSWVHNARAGGRVTLRRGRRAETCTAVELGPQEAAPVLRQYLAEVAIVRPFFEVSADSTLEEVAAEAPRHPVFRLEPEG</sequence>
<accession>A0A7G9R680</accession>
<proteinExistence type="predicted"/>
<protein>
    <submittedName>
        <fullName evidence="1">Nitroreductase family deazaflavin-dependent oxidoreductase</fullName>
    </submittedName>
</protein>
<dbReference type="AlphaFoldDB" id="A0A7G9R680"/>
<dbReference type="InterPro" id="IPR012349">
    <property type="entry name" value="Split_barrel_FMN-bd"/>
</dbReference>
<dbReference type="KEGG" id="pei:H9L10_14135"/>
<dbReference type="Pfam" id="PF04075">
    <property type="entry name" value="F420H2_quin_red"/>
    <property type="match status" value="1"/>
</dbReference>
<gene>
    <name evidence="1" type="ORF">H9L10_14135</name>
</gene>
<name>A0A7G9R680_9MICO</name>
<dbReference type="GO" id="GO:0016491">
    <property type="term" value="F:oxidoreductase activity"/>
    <property type="evidence" value="ECO:0007669"/>
    <property type="project" value="InterPro"/>
</dbReference>